<name>A0ABR0IWB6_9EURO</name>
<keyword evidence="4" id="KW-1185">Reference proteome</keyword>
<dbReference type="SUPFAM" id="SSF51735">
    <property type="entry name" value="NAD(P)-binding Rossmann-fold domains"/>
    <property type="match status" value="1"/>
</dbReference>
<dbReference type="PANTHER" id="PTHR43180">
    <property type="entry name" value="3-OXOACYL-(ACYL-CARRIER-PROTEIN) REDUCTASE (AFU_ORTHOLOGUE AFUA_6G11210)"/>
    <property type="match status" value="1"/>
</dbReference>
<reference evidence="3 4" key="1">
    <citation type="submission" date="2023-08" db="EMBL/GenBank/DDBJ databases">
        <title>Black Yeasts Isolated from many extreme environments.</title>
        <authorList>
            <person name="Coleine C."/>
            <person name="Stajich J.E."/>
            <person name="Selbmann L."/>
        </authorList>
    </citation>
    <scope>NUCLEOTIDE SEQUENCE [LARGE SCALE GENOMIC DNA]</scope>
    <source>
        <strain evidence="3 4">CCFEE 6328</strain>
    </source>
</reference>
<dbReference type="InterPro" id="IPR002347">
    <property type="entry name" value="SDR_fam"/>
</dbReference>
<protein>
    <recommendedName>
        <fullName evidence="5">NAD(P)-binding protein</fullName>
    </recommendedName>
</protein>
<comment type="similarity">
    <text evidence="1">Belongs to the short-chain dehydrogenases/reductases (SDR) family.</text>
</comment>
<keyword evidence="2" id="KW-0560">Oxidoreductase</keyword>
<proteinExistence type="inferred from homology"/>
<evidence type="ECO:0000256" key="2">
    <source>
        <dbReference type="ARBA" id="ARBA00023002"/>
    </source>
</evidence>
<evidence type="ECO:0000256" key="1">
    <source>
        <dbReference type="ARBA" id="ARBA00006484"/>
    </source>
</evidence>
<dbReference type="PRINTS" id="PR00081">
    <property type="entry name" value="GDHRDH"/>
</dbReference>
<accession>A0ABR0IWB6</accession>
<evidence type="ECO:0000313" key="4">
    <source>
        <dbReference type="Proteomes" id="UP001345691"/>
    </source>
</evidence>
<dbReference type="PANTHER" id="PTHR43180:SF33">
    <property type="entry name" value="15-HYDROXYPROSTAGLANDIN DEHYDROGENASE [NAD(+)]-LIKE"/>
    <property type="match status" value="1"/>
</dbReference>
<dbReference type="Proteomes" id="UP001345691">
    <property type="component" value="Unassembled WGS sequence"/>
</dbReference>
<dbReference type="Gene3D" id="3.40.50.720">
    <property type="entry name" value="NAD(P)-binding Rossmann-like Domain"/>
    <property type="match status" value="1"/>
</dbReference>
<organism evidence="3 4">
    <name type="scientific">Exophiala sideris</name>
    <dbReference type="NCBI Taxonomy" id="1016849"/>
    <lineage>
        <taxon>Eukaryota</taxon>
        <taxon>Fungi</taxon>
        <taxon>Dikarya</taxon>
        <taxon>Ascomycota</taxon>
        <taxon>Pezizomycotina</taxon>
        <taxon>Eurotiomycetes</taxon>
        <taxon>Chaetothyriomycetidae</taxon>
        <taxon>Chaetothyriales</taxon>
        <taxon>Herpotrichiellaceae</taxon>
        <taxon>Exophiala</taxon>
    </lineage>
</organism>
<dbReference type="Pfam" id="PF00106">
    <property type="entry name" value="adh_short"/>
    <property type="match status" value="2"/>
</dbReference>
<gene>
    <name evidence="3" type="ORF">LTR69_010795</name>
</gene>
<dbReference type="EMBL" id="JAVRRF010000040">
    <property type="protein sequence ID" value="KAK5050161.1"/>
    <property type="molecule type" value="Genomic_DNA"/>
</dbReference>
<evidence type="ECO:0008006" key="5">
    <source>
        <dbReference type="Google" id="ProtNLM"/>
    </source>
</evidence>
<sequence>MIKTAIVTGACSGIGLALSKGESEVQPAPQQWRVVLADINDKAYEAIKASLPLSRAKGANAENHVFVRTDVSNWNDMVNLFRAAFEWPGEGQGAIDFVACNAGIDDIVLRNGLLDDDDNKDNEAEAPVPTQPDLRVLQVDLHSNFFATRLLVHYTRKTKRRRRLSSPPILETATATANGDWTPKMVVTASMAAQYPFFLIPQYTAAKHGCLGLVRALSPALLKHEGITLNCVMPGTVDTGLIPQPVLAQWPKEHLTPLDTVIRAYMELIGDWDRATMSERVASDAVDRDLKNGCAVECSADWLWYRDPVPFMDESMRFVAEQSKEEGILGRFTAELKVKMKSTKS</sequence>
<comment type="caution">
    <text evidence="3">The sequence shown here is derived from an EMBL/GenBank/DDBJ whole genome shotgun (WGS) entry which is preliminary data.</text>
</comment>
<evidence type="ECO:0000313" key="3">
    <source>
        <dbReference type="EMBL" id="KAK5050161.1"/>
    </source>
</evidence>
<dbReference type="InterPro" id="IPR036291">
    <property type="entry name" value="NAD(P)-bd_dom_sf"/>
</dbReference>